<proteinExistence type="predicted"/>
<organism evidence="3">
    <name type="scientific">Solibacter usitatus (strain Ellin6076)</name>
    <dbReference type="NCBI Taxonomy" id="234267"/>
    <lineage>
        <taxon>Bacteria</taxon>
        <taxon>Pseudomonadati</taxon>
        <taxon>Acidobacteriota</taxon>
        <taxon>Terriglobia</taxon>
        <taxon>Bryobacterales</taxon>
        <taxon>Solibacteraceae</taxon>
        <taxon>Candidatus Solibacter</taxon>
    </lineage>
</organism>
<dbReference type="InterPro" id="IPR006680">
    <property type="entry name" value="Amidohydro-rel"/>
</dbReference>
<dbReference type="PANTHER" id="PTHR21240:SF28">
    <property type="entry name" value="ISO-OROTATE DECARBOXYLASE (EUROFUNG)"/>
    <property type="match status" value="1"/>
</dbReference>
<protein>
    <submittedName>
        <fullName evidence="3">Amidohydrolase 2</fullName>
    </submittedName>
</protein>
<dbReference type="eggNOG" id="COG2159">
    <property type="taxonomic scope" value="Bacteria"/>
</dbReference>
<dbReference type="OrthoDB" id="9777673at2"/>
<name>Q01QJ8_SOLUE</name>
<gene>
    <name evidence="3" type="ordered locus">Acid_7161</name>
</gene>
<sequence length="323" mass="35744">MPIIDFHNHYYPPAYLDALRAGPSAVEVTIDDDGNPRIFYPGDYNICVPGHRDIDYREQVLIEHGVDTQVITLTTPGTHVEAPATAARFAALVNDAFAHVMETKRGRFIPLATLPLNDPAASVRELDRACRQLHFPGACLFSNVNGTGLNEPQYLPLYELANDLDAVLFIHPTHPLGVEAMTDFWLMPLVGFLMDTTLAAAKLVFSGIPERFPRIKFVLGHLGGAIPYLAERLDRGFEAFSECRANIPRPPSTYLKQFYFDTVNFDPNAIQLAIDFAGIDHIVAGSDYPHQIGSIPKMISSIGDRADIFAANAARILKSNRDR</sequence>
<dbReference type="GO" id="GO:0016831">
    <property type="term" value="F:carboxy-lyase activity"/>
    <property type="evidence" value="ECO:0007669"/>
    <property type="project" value="InterPro"/>
</dbReference>
<evidence type="ECO:0000313" key="3">
    <source>
        <dbReference type="EMBL" id="ABJ88072.1"/>
    </source>
</evidence>
<dbReference type="GO" id="GO:0005737">
    <property type="term" value="C:cytoplasm"/>
    <property type="evidence" value="ECO:0007669"/>
    <property type="project" value="TreeGrafter"/>
</dbReference>
<dbReference type="Pfam" id="PF04909">
    <property type="entry name" value="Amidohydro_2"/>
    <property type="match status" value="1"/>
</dbReference>
<dbReference type="InterPro" id="IPR032465">
    <property type="entry name" value="ACMSD"/>
</dbReference>
<accession>Q01QJ8</accession>
<keyword evidence="3" id="KW-0378">Hydrolase</keyword>
<evidence type="ECO:0000256" key="1">
    <source>
        <dbReference type="ARBA" id="ARBA00023239"/>
    </source>
</evidence>
<dbReference type="HOGENOM" id="CLU_039329_1_2_0"/>
<dbReference type="AlphaFoldDB" id="Q01QJ8"/>
<keyword evidence="1" id="KW-0456">Lyase</keyword>
<dbReference type="EMBL" id="CP000473">
    <property type="protein sequence ID" value="ABJ88072.1"/>
    <property type="molecule type" value="Genomic_DNA"/>
</dbReference>
<feature type="domain" description="Amidohydrolase-related" evidence="2">
    <location>
        <begin position="4"/>
        <end position="317"/>
    </location>
</feature>
<evidence type="ECO:0000259" key="2">
    <source>
        <dbReference type="Pfam" id="PF04909"/>
    </source>
</evidence>
<dbReference type="Gene3D" id="3.20.20.140">
    <property type="entry name" value="Metal-dependent hydrolases"/>
    <property type="match status" value="1"/>
</dbReference>
<dbReference type="GO" id="GO:0016787">
    <property type="term" value="F:hydrolase activity"/>
    <property type="evidence" value="ECO:0007669"/>
    <property type="project" value="UniProtKB-KW"/>
</dbReference>
<dbReference type="KEGG" id="sus:Acid_7161"/>
<dbReference type="STRING" id="234267.Acid_7161"/>
<dbReference type="SUPFAM" id="SSF51556">
    <property type="entry name" value="Metallo-dependent hydrolases"/>
    <property type="match status" value="1"/>
</dbReference>
<reference evidence="3" key="1">
    <citation type="submission" date="2006-10" db="EMBL/GenBank/DDBJ databases">
        <title>Complete sequence of Solibacter usitatus Ellin6076.</title>
        <authorList>
            <consortium name="US DOE Joint Genome Institute"/>
            <person name="Copeland A."/>
            <person name="Lucas S."/>
            <person name="Lapidus A."/>
            <person name="Barry K."/>
            <person name="Detter J.C."/>
            <person name="Glavina del Rio T."/>
            <person name="Hammon N."/>
            <person name="Israni S."/>
            <person name="Dalin E."/>
            <person name="Tice H."/>
            <person name="Pitluck S."/>
            <person name="Thompson L.S."/>
            <person name="Brettin T."/>
            <person name="Bruce D."/>
            <person name="Han C."/>
            <person name="Tapia R."/>
            <person name="Gilna P."/>
            <person name="Schmutz J."/>
            <person name="Larimer F."/>
            <person name="Land M."/>
            <person name="Hauser L."/>
            <person name="Kyrpides N."/>
            <person name="Mikhailova N."/>
            <person name="Janssen P.H."/>
            <person name="Kuske C.R."/>
            <person name="Richardson P."/>
        </authorList>
    </citation>
    <scope>NUCLEOTIDE SEQUENCE</scope>
    <source>
        <strain evidence="3">Ellin6076</strain>
    </source>
</reference>
<dbReference type="InParanoid" id="Q01QJ8"/>
<dbReference type="InterPro" id="IPR032466">
    <property type="entry name" value="Metal_Hydrolase"/>
</dbReference>
<dbReference type="PANTHER" id="PTHR21240">
    <property type="entry name" value="2-AMINO-3-CARBOXYLMUCONATE-6-SEMIALDEHYDE DECARBOXYLASE"/>
    <property type="match status" value="1"/>
</dbReference>
<dbReference type="GO" id="GO:0019748">
    <property type="term" value="P:secondary metabolic process"/>
    <property type="evidence" value="ECO:0007669"/>
    <property type="project" value="TreeGrafter"/>
</dbReference>